<dbReference type="RefSeq" id="XP_052748273.1">
    <property type="nucleotide sequence ID" value="XM_052892313.1"/>
</dbReference>
<dbReference type="Proteomes" id="UP001652740">
    <property type="component" value="Unplaced"/>
</dbReference>
<dbReference type="GeneID" id="113513370"/>
<reference evidence="2" key="1">
    <citation type="submission" date="2025-08" db="UniProtKB">
        <authorList>
            <consortium name="RefSeq"/>
        </authorList>
    </citation>
    <scope>IDENTIFICATION</scope>
    <source>
        <tissue evidence="2">Whole larvae</tissue>
    </source>
</reference>
<name>A0ABM3MA01_GALME</name>
<evidence type="ECO:0000313" key="1">
    <source>
        <dbReference type="Proteomes" id="UP001652740"/>
    </source>
</evidence>
<keyword evidence="1" id="KW-1185">Reference proteome</keyword>
<sequence>MQARRVAKNKLLELQTIISRMPLELCCVTVLPEFGVRWREVSRHVRSSRLPMTSASVARVLCRHASKSLPEEEIEDIASRLRLKLAATQSRMWHVIELMEKDQEESVSKQIHMLPSRVTQALSKYRNKNMRPEVQTVLLGDLMYVSVQLLSDTKQGSVLYVATPPTEPVALVSSLGMTTLLKAVVDGLGYNKYQDANLYGRDIRSLLQIFDRRYTENADHLTEIPEYTPVPVTTRSGIDYTYKTYDIQYVDNLLGPDPPLLTNLNISTTKQFFDPFILNKQINLRVTLKSDNIASTFKAWVEKSALAPTSDFFKIFHQIKSNKVTYCKEDSE</sequence>
<evidence type="ECO:0000313" key="2">
    <source>
        <dbReference type="RefSeq" id="XP_052748273.1"/>
    </source>
</evidence>
<organism evidence="1 2">
    <name type="scientific">Galleria mellonella</name>
    <name type="common">Greater wax moth</name>
    <dbReference type="NCBI Taxonomy" id="7137"/>
    <lineage>
        <taxon>Eukaryota</taxon>
        <taxon>Metazoa</taxon>
        <taxon>Ecdysozoa</taxon>
        <taxon>Arthropoda</taxon>
        <taxon>Hexapoda</taxon>
        <taxon>Insecta</taxon>
        <taxon>Pterygota</taxon>
        <taxon>Neoptera</taxon>
        <taxon>Endopterygota</taxon>
        <taxon>Lepidoptera</taxon>
        <taxon>Glossata</taxon>
        <taxon>Ditrysia</taxon>
        <taxon>Pyraloidea</taxon>
        <taxon>Pyralidae</taxon>
        <taxon>Galleriinae</taxon>
        <taxon>Galleria</taxon>
    </lineage>
</organism>
<protein>
    <submittedName>
        <fullName evidence="2">Uncharacterized protein LOC113513370 isoform X1</fullName>
    </submittedName>
</protein>
<accession>A0ABM3MA01</accession>
<gene>
    <name evidence="2" type="primary">LOC113513370</name>
</gene>
<proteinExistence type="predicted"/>